<feature type="transmembrane region" description="Helical" evidence="1">
    <location>
        <begin position="74"/>
        <end position="97"/>
    </location>
</feature>
<evidence type="ECO:0000313" key="2">
    <source>
        <dbReference type="EMBL" id="KAH9643622.1"/>
    </source>
</evidence>
<keyword evidence="1" id="KW-0472">Membrane</keyword>
<evidence type="ECO:0000256" key="1">
    <source>
        <dbReference type="SAM" id="Phobius"/>
    </source>
</evidence>
<accession>A0A922SMA3</accession>
<sequence length="142" mass="15422">MPSCVCPTINDSEETDDAQMLVPGGNSYRCSSVVVFPSRENEEIEIDDKETATMNEAGTPKVRKVRRGMSFGEGCVYCVLLWIPVIIIACFFFVYVLKDKGTSPLEDGKSTTASQGLVIPVSAPKGNSSSSVLFVKLRDLGF</sequence>
<proteinExistence type="predicted"/>
<dbReference type="EMBL" id="JACEFF010000120">
    <property type="protein sequence ID" value="KAH9643622.1"/>
    <property type="molecule type" value="Genomic_DNA"/>
</dbReference>
<organism evidence="2 3">
    <name type="scientific">Spodoptera exigua</name>
    <name type="common">Beet armyworm</name>
    <name type="synonym">Noctua fulgens</name>
    <dbReference type="NCBI Taxonomy" id="7107"/>
    <lineage>
        <taxon>Eukaryota</taxon>
        <taxon>Metazoa</taxon>
        <taxon>Ecdysozoa</taxon>
        <taxon>Arthropoda</taxon>
        <taxon>Hexapoda</taxon>
        <taxon>Insecta</taxon>
        <taxon>Pterygota</taxon>
        <taxon>Neoptera</taxon>
        <taxon>Endopterygota</taxon>
        <taxon>Lepidoptera</taxon>
        <taxon>Glossata</taxon>
        <taxon>Ditrysia</taxon>
        <taxon>Noctuoidea</taxon>
        <taxon>Noctuidae</taxon>
        <taxon>Amphipyrinae</taxon>
        <taxon>Spodoptera</taxon>
    </lineage>
</organism>
<name>A0A922SMA3_SPOEX</name>
<gene>
    <name evidence="2" type="ORF">HF086_000096</name>
</gene>
<keyword evidence="1" id="KW-0812">Transmembrane</keyword>
<evidence type="ECO:0000313" key="3">
    <source>
        <dbReference type="Proteomes" id="UP000814243"/>
    </source>
</evidence>
<dbReference type="AlphaFoldDB" id="A0A922SMA3"/>
<dbReference type="Proteomes" id="UP000814243">
    <property type="component" value="Unassembled WGS sequence"/>
</dbReference>
<comment type="caution">
    <text evidence="2">The sequence shown here is derived from an EMBL/GenBank/DDBJ whole genome shotgun (WGS) entry which is preliminary data.</text>
</comment>
<protein>
    <submittedName>
        <fullName evidence="2">Uncharacterized protein</fullName>
    </submittedName>
</protein>
<reference evidence="2" key="1">
    <citation type="journal article" date="2021" name="G3 (Bethesda)">
        <title>Genome and transcriptome analysis of the beet armyworm Spodoptera exigua reveals targets for pest control. .</title>
        <authorList>
            <person name="Simon S."/>
            <person name="Breeschoten T."/>
            <person name="Jansen H.J."/>
            <person name="Dirks R.P."/>
            <person name="Schranz M.E."/>
            <person name="Ros V.I.D."/>
        </authorList>
    </citation>
    <scope>NUCLEOTIDE SEQUENCE</scope>
    <source>
        <strain evidence="2">TB_SE_WUR_2020</strain>
    </source>
</reference>
<keyword evidence="1" id="KW-1133">Transmembrane helix</keyword>